<dbReference type="Pfam" id="PF01743">
    <property type="entry name" value="PolyA_pol"/>
    <property type="match status" value="1"/>
</dbReference>
<evidence type="ECO:0000259" key="12">
    <source>
        <dbReference type="Pfam" id="PF01743"/>
    </source>
</evidence>
<dbReference type="RefSeq" id="WP_037301687.1">
    <property type="nucleotide sequence ID" value="NZ_ATAX01000037.1"/>
</dbReference>
<keyword evidence="10 11" id="KW-0694">RNA-binding</keyword>
<dbReference type="InterPro" id="IPR002646">
    <property type="entry name" value="PolA_pol_head_dom"/>
</dbReference>
<name>W7UKU2_RUMFL</name>
<proteinExistence type="inferred from homology"/>
<keyword evidence="15" id="KW-1185">Reference proteome</keyword>
<dbReference type="Proteomes" id="UP000019365">
    <property type="component" value="Unassembled WGS sequence"/>
</dbReference>
<dbReference type="InterPro" id="IPR043519">
    <property type="entry name" value="NT_sf"/>
</dbReference>
<dbReference type="Pfam" id="PF12627">
    <property type="entry name" value="PolyA_pol_RNAbd"/>
    <property type="match status" value="1"/>
</dbReference>
<dbReference type="PATRIC" id="fig|1341157.4.peg.3239"/>
<dbReference type="GO" id="GO:0016779">
    <property type="term" value="F:nucleotidyltransferase activity"/>
    <property type="evidence" value="ECO:0007669"/>
    <property type="project" value="UniProtKB-KW"/>
</dbReference>
<evidence type="ECO:0000256" key="3">
    <source>
        <dbReference type="ARBA" id="ARBA00022694"/>
    </source>
</evidence>
<dbReference type="GO" id="GO:0005524">
    <property type="term" value="F:ATP binding"/>
    <property type="evidence" value="ECO:0007669"/>
    <property type="project" value="UniProtKB-KW"/>
</dbReference>
<evidence type="ECO:0000313" key="15">
    <source>
        <dbReference type="Proteomes" id="UP000019365"/>
    </source>
</evidence>
<dbReference type="SUPFAM" id="SSF81301">
    <property type="entry name" value="Nucleotidyltransferase"/>
    <property type="match status" value="1"/>
</dbReference>
<accession>W7UKU2</accession>
<keyword evidence="4" id="KW-0548">Nucleotidyltransferase</keyword>
<dbReference type="InterPro" id="IPR050124">
    <property type="entry name" value="tRNA_CCA-adding_enzyme"/>
</dbReference>
<keyword evidence="6" id="KW-0547">Nucleotide-binding</keyword>
<evidence type="ECO:0008006" key="16">
    <source>
        <dbReference type="Google" id="ProtNLM"/>
    </source>
</evidence>
<evidence type="ECO:0000256" key="8">
    <source>
        <dbReference type="ARBA" id="ARBA00022840"/>
    </source>
</evidence>
<evidence type="ECO:0000256" key="10">
    <source>
        <dbReference type="ARBA" id="ARBA00022884"/>
    </source>
</evidence>
<keyword evidence="5" id="KW-0479">Metal-binding</keyword>
<comment type="cofactor">
    <cofactor evidence="1">
        <name>Mg(2+)</name>
        <dbReference type="ChEBI" id="CHEBI:18420"/>
    </cofactor>
</comment>
<dbReference type="GO" id="GO:0046872">
    <property type="term" value="F:metal ion binding"/>
    <property type="evidence" value="ECO:0007669"/>
    <property type="project" value="UniProtKB-KW"/>
</dbReference>
<dbReference type="PANTHER" id="PTHR47545">
    <property type="entry name" value="MULTIFUNCTIONAL CCA PROTEIN"/>
    <property type="match status" value="1"/>
</dbReference>
<evidence type="ECO:0000256" key="11">
    <source>
        <dbReference type="RuleBase" id="RU003953"/>
    </source>
</evidence>
<dbReference type="EMBL" id="ATAX01000037">
    <property type="protein sequence ID" value="EWM52179.1"/>
    <property type="molecule type" value="Genomic_DNA"/>
</dbReference>
<sequence length="450" mass="50828">MTDPEAARLIAERVEKLGGKVYFVGGCVRDEILGTENKDIDIEIHGISAEKAEEILDSVGKRQEYGKSFGIYGLSGLDLDIALPRTERKTDCVHGDLTINSDPFMGTYEAARHRDFTVNSLMKDVITGEITDHFGGLDDIRSKTIRHIDDNTFAEDPLRVLRAAQFAARFGFDIAAGTLSLCRNTDISAIAPERIMIETEKALLRSERPSVFFEQLRRMGQLDCWFPEVKALIGVQQNREYHLEGDAWTHTMMVLDEAAKRRSKVIYPLGFMMSALCHDLGKSVCTTVSEDGTVHSYEHETAGLPVVRAFLERITTETKLIDYVLNMTELHMEPNTMARARSRLKKTNKLFDTSAEPFDLIQLALCDGLGKLPKCDDTEEFLMQRYTKFREIMERPFLMGRDLVEAGLKPSKDFSEILCYAHKLRLAGLDKDDQLRQSLAYARAVLKIKG</sequence>
<dbReference type="GO" id="GO:0008033">
    <property type="term" value="P:tRNA processing"/>
    <property type="evidence" value="ECO:0007669"/>
    <property type="project" value="UniProtKB-KW"/>
</dbReference>
<evidence type="ECO:0000259" key="13">
    <source>
        <dbReference type="Pfam" id="PF12627"/>
    </source>
</evidence>
<dbReference type="eggNOG" id="COG0617">
    <property type="taxonomic scope" value="Bacteria"/>
</dbReference>
<dbReference type="GO" id="GO:0042245">
    <property type="term" value="P:RNA repair"/>
    <property type="evidence" value="ECO:0007669"/>
    <property type="project" value="UniProtKB-KW"/>
</dbReference>
<dbReference type="PANTHER" id="PTHR47545:SF1">
    <property type="entry name" value="MULTIFUNCTIONAL CCA PROTEIN"/>
    <property type="match status" value="1"/>
</dbReference>
<dbReference type="InterPro" id="IPR032828">
    <property type="entry name" value="PolyA_RNA-bd"/>
</dbReference>
<evidence type="ECO:0000256" key="6">
    <source>
        <dbReference type="ARBA" id="ARBA00022741"/>
    </source>
</evidence>
<dbReference type="OrthoDB" id="9805698at2"/>
<feature type="domain" description="Poly A polymerase head" evidence="12">
    <location>
        <begin position="21"/>
        <end position="146"/>
    </location>
</feature>
<keyword evidence="7" id="KW-0692">RNA repair</keyword>
<evidence type="ECO:0000256" key="4">
    <source>
        <dbReference type="ARBA" id="ARBA00022695"/>
    </source>
</evidence>
<dbReference type="SUPFAM" id="SSF81891">
    <property type="entry name" value="Poly A polymerase C-terminal region-like"/>
    <property type="match status" value="1"/>
</dbReference>
<evidence type="ECO:0000256" key="5">
    <source>
        <dbReference type="ARBA" id="ARBA00022723"/>
    </source>
</evidence>
<evidence type="ECO:0000256" key="1">
    <source>
        <dbReference type="ARBA" id="ARBA00001946"/>
    </source>
</evidence>
<keyword evidence="3" id="KW-0819">tRNA processing</keyword>
<feature type="domain" description="tRNA nucleotidyltransferase/poly(A) polymerase RNA and SrmB- binding" evidence="13">
    <location>
        <begin position="186"/>
        <end position="231"/>
    </location>
</feature>
<dbReference type="AlphaFoldDB" id="W7UKU2"/>
<gene>
    <name evidence="14" type="ORF">RF007C_02035</name>
</gene>
<evidence type="ECO:0000256" key="2">
    <source>
        <dbReference type="ARBA" id="ARBA00022679"/>
    </source>
</evidence>
<keyword evidence="9" id="KW-0460">Magnesium</keyword>
<reference evidence="14 15" key="1">
    <citation type="journal article" date="2014" name="PLoS ONE">
        <title>Rumen cellulosomics: divergent fiber-degrading strategies revealed by comparative genome-wide analysis of six ruminococcal strains.</title>
        <authorList>
            <person name="Dassa B."/>
            <person name="Borovok I."/>
            <person name="Ruimy-Israeli V."/>
            <person name="Lamed R."/>
            <person name="Flint H.J."/>
            <person name="Duncan S.H."/>
            <person name="Henrissat B."/>
            <person name="Coutinho P."/>
            <person name="Morrison M."/>
            <person name="Mosoni P."/>
            <person name="Yeoman C.J."/>
            <person name="White B.A."/>
            <person name="Bayer E.A."/>
        </authorList>
    </citation>
    <scope>NUCLEOTIDE SEQUENCE [LARGE SCALE GENOMIC DNA]</scope>
    <source>
        <strain evidence="14 15">007c</strain>
    </source>
</reference>
<protein>
    <recommendedName>
        <fullName evidence="16">tRNA nucleotidyltransferase</fullName>
    </recommendedName>
</protein>
<dbReference type="Gene3D" id="3.30.460.10">
    <property type="entry name" value="Beta Polymerase, domain 2"/>
    <property type="match status" value="1"/>
</dbReference>
<keyword evidence="2 11" id="KW-0808">Transferase</keyword>
<dbReference type="CDD" id="cd05398">
    <property type="entry name" value="NT_ClassII-CCAase"/>
    <property type="match status" value="1"/>
</dbReference>
<dbReference type="GO" id="GO:0003723">
    <property type="term" value="F:RNA binding"/>
    <property type="evidence" value="ECO:0007669"/>
    <property type="project" value="UniProtKB-KW"/>
</dbReference>
<dbReference type="Gene3D" id="1.10.3090.10">
    <property type="entry name" value="cca-adding enzyme, domain 2"/>
    <property type="match status" value="1"/>
</dbReference>
<comment type="similarity">
    <text evidence="11">Belongs to the tRNA nucleotidyltransferase/poly(A) polymerase family.</text>
</comment>
<keyword evidence="8" id="KW-0067">ATP-binding</keyword>
<comment type="caution">
    <text evidence="14">The sequence shown here is derived from an EMBL/GenBank/DDBJ whole genome shotgun (WGS) entry which is preliminary data.</text>
</comment>
<evidence type="ECO:0000256" key="9">
    <source>
        <dbReference type="ARBA" id="ARBA00022842"/>
    </source>
</evidence>
<organism evidence="14 15">
    <name type="scientific">Ruminococcus flavefaciens 007c</name>
    <dbReference type="NCBI Taxonomy" id="1341157"/>
    <lineage>
        <taxon>Bacteria</taxon>
        <taxon>Bacillati</taxon>
        <taxon>Bacillota</taxon>
        <taxon>Clostridia</taxon>
        <taxon>Eubacteriales</taxon>
        <taxon>Oscillospiraceae</taxon>
        <taxon>Ruminococcus</taxon>
    </lineage>
</organism>
<evidence type="ECO:0000313" key="14">
    <source>
        <dbReference type="EMBL" id="EWM52179.1"/>
    </source>
</evidence>
<evidence type="ECO:0000256" key="7">
    <source>
        <dbReference type="ARBA" id="ARBA00022800"/>
    </source>
</evidence>